<dbReference type="PANTHER" id="PTHR36057:SF1">
    <property type="entry name" value="LIPOPROTEIN LIPID ATTACHMENT SITE-LIKE PROTEIN, PUTATIVE (DUF1223)-RELATED"/>
    <property type="match status" value="1"/>
</dbReference>
<proteinExistence type="predicted"/>
<organism evidence="1 2">
    <name type="scientific">Stella humosa</name>
    <dbReference type="NCBI Taxonomy" id="94"/>
    <lineage>
        <taxon>Bacteria</taxon>
        <taxon>Pseudomonadati</taxon>
        <taxon>Pseudomonadota</taxon>
        <taxon>Alphaproteobacteria</taxon>
        <taxon>Rhodospirillales</taxon>
        <taxon>Stellaceae</taxon>
        <taxon>Stella</taxon>
    </lineage>
</organism>
<dbReference type="PANTHER" id="PTHR36057">
    <property type="match status" value="1"/>
</dbReference>
<dbReference type="InterPro" id="IPR010634">
    <property type="entry name" value="DUF1223"/>
</dbReference>
<keyword evidence="2" id="KW-1185">Reference proteome</keyword>
<dbReference type="AlphaFoldDB" id="A0A3N1LIL6"/>
<evidence type="ECO:0000313" key="1">
    <source>
        <dbReference type="EMBL" id="ROP90689.1"/>
    </source>
</evidence>
<dbReference type="PROSITE" id="PS51318">
    <property type="entry name" value="TAT"/>
    <property type="match status" value="1"/>
</dbReference>
<gene>
    <name evidence="1" type="ORF">EDC65_2545</name>
</gene>
<accession>A0A3N1LIL6</accession>
<reference evidence="1 2" key="1">
    <citation type="submission" date="2018-11" db="EMBL/GenBank/DDBJ databases">
        <title>Genomic Encyclopedia of Type Strains, Phase IV (KMG-IV): sequencing the most valuable type-strain genomes for metagenomic binning, comparative biology and taxonomic classification.</title>
        <authorList>
            <person name="Goeker M."/>
        </authorList>
    </citation>
    <scope>NUCLEOTIDE SEQUENCE [LARGE SCALE GENOMIC DNA]</scope>
    <source>
        <strain evidence="1 2">DSM 5900</strain>
    </source>
</reference>
<dbReference type="Pfam" id="PF06764">
    <property type="entry name" value="DUF1223"/>
    <property type="match status" value="1"/>
</dbReference>
<protein>
    <submittedName>
        <fullName evidence="1">Uncharacterized protein</fullName>
    </submittedName>
</protein>
<comment type="caution">
    <text evidence="1">The sequence shown here is derived from an EMBL/GenBank/DDBJ whole genome shotgun (WGS) entry which is preliminary data.</text>
</comment>
<dbReference type="InterPro" id="IPR006311">
    <property type="entry name" value="TAT_signal"/>
</dbReference>
<name>A0A3N1LIL6_9PROT</name>
<dbReference type="EMBL" id="RJKX01000014">
    <property type="protein sequence ID" value="ROP90689.1"/>
    <property type="molecule type" value="Genomic_DNA"/>
</dbReference>
<dbReference type="RefSeq" id="WP_123690094.1">
    <property type="nucleotide sequence ID" value="NZ_AP019700.1"/>
</dbReference>
<sequence length="244" mass="26006">MVTRRHFLRSIAATAAVAVGGVPLAGQAGERGPVVVELFTSQGCSSCPAADKFLAELAGRGDVIALSFHVDYWNYMGWTDPFSRVESSARQRGYKAAMGLRYVYTPQMVIDGRAQAVGTERETVERMIREAATKPHLPVELLQDGSTVTAVLPERAGAGPATVWLAVFARTHKTVVERGENSGRAMVNAHVVHSMVPIGEWSGAAQRLAYTSDALTAGRGAVIIVQAKEHGPILGAAMIRPPTS</sequence>
<evidence type="ECO:0000313" key="2">
    <source>
        <dbReference type="Proteomes" id="UP000278222"/>
    </source>
</evidence>
<dbReference type="OrthoDB" id="9808254at2"/>
<dbReference type="Proteomes" id="UP000278222">
    <property type="component" value="Unassembled WGS sequence"/>
</dbReference>
<dbReference type="InterPro" id="IPR036249">
    <property type="entry name" value="Thioredoxin-like_sf"/>
</dbReference>
<dbReference type="SUPFAM" id="SSF52833">
    <property type="entry name" value="Thioredoxin-like"/>
    <property type="match status" value="1"/>
</dbReference>